<comment type="similarity">
    <text evidence="2">Belongs to the GmhB family.</text>
</comment>
<keyword evidence="6" id="KW-0119">Carbohydrate metabolism</keyword>
<dbReference type="GO" id="GO:0005975">
    <property type="term" value="P:carbohydrate metabolic process"/>
    <property type="evidence" value="ECO:0007669"/>
    <property type="project" value="InterPro"/>
</dbReference>
<dbReference type="InterPro" id="IPR006549">
    <property type="entry name" value="HAD-SF_hydro_IIIA"/>
</dbReference>
<dbReference type="InterPro" id="IPR036412">
    <property type="entry name" value="HAD-like_sf"/>
</dbReference>
<evidence type="ECO:0000256" key="4">
    <source>
        <dbReference type="ARBA" id="ARBA00022723"/>
    </source>
</evidence>
<dbReference type="EMBL" id="CAEZXV010000037">
    <property type="protein sequence ID" value="CAB4699628.1"/>
    <property type="molecule type" value="Genomic_DNA"/>
</dbReference>
<proteinExistence type="inferred from homology"/>
<comment type="subcellular location">
    <subcellularLocation>
        <location evidence="1">Cytoplasm</location>
    </subcellularLocation>
</comment>
<dbReference type="PANTHER" id="PTHR42891">
    <property type="entry name" value="D-GLYCERO-BETA-D-MANNO-HEPTOSE-1,7-BISPHOSPHATE 7-PHOSPHATASE"/>
    <property type="match status" value="1"/>
</dbReference>
<keyword evidence="3" id="KW-0963">Cytoplasm</keyword>
<dbReference type="InterPro" id="IPR023214">
    <property type="entry name" value="HAD_sf"/>
</dbReference>
<accession>A0A6J6PSU2</accession>
<dbReference type="Gene3D" id="3.40.50.1000">
    <property type="entry name" value="HAD superfamily/HAD-like"/>
    <property type="match status" value="1"/>
</dbReference>
<evidence type="ECO:0000256" key="7">
    <source>
        <dbReference type="ARBA" id="ARBA00031828"/>
    </source>
</evidence>
<dbReference type="PANTHER" id="PTHR42891:SF1">
    <property type="entry name" value="D-GLYCERO-BETA-D-MANNO-HEPTOSE-1,7-BISPHOSPHATE 7-PHOSPHATASE"/>
    <property type="match status" value="1"/>
</dbReference>
<dbReference type="Pfam" id="PF13242">
    <property type="entry name" value="Hydrolase_like"/>
    <property type="match status" value="1"/>
</dbReference>
<organism evidence="8">
    <name type="scientific">freshwater metagenome</name>
    <dbReference type="NCBI Taxonomy" id="449393"/>
    <lineage>
        <taxon>unclassified sequences</taxon>
        <taxon>metagenomes</taxon>
        <taxon>ecological metagenomes</taxon>
    </lineage>
</organism>
<name>A0A6J6PSU2_9ZZZZ</name>
<evidence type="ECO:0000256" key="5">
    <source>
        <dbReference type="ARBA" id="ARBA00022801"/>
    </source>
</evidence>
<dbReference type="InterPro" id="IPR004446">
    <property type="entry name" value="Heptose_bisP_phosphatase"/>
</dbReference>
<evidence type="ECO:0000256" key="3">
    <source>
        <dbReference type="ARBA" id="ARBA00022490"/>
    </source>
</evidence>
<evidence type="ECO:0000256" key="6">
    <source>
        <dbReference type="ARBA" id="ARBA00023277"/>
    </source>
</evidence>
<dbReference type="CDD" id="cd07503">
    <property type="entry name" value="HAD_HisB-N"/>
    <property type="match status" value="1"/>
</dbReference>
<dbReference type="GO" id="GO:0016791">
    <property type="term" value="F:phosphatase activity"/>
    <property type="evidence" value="ECO:0007669"/>
    <property type="project" value="InterPro"/>
</dbReference>
<evidence type="ECO:0000256" key="1">
    <source>
        <dbReference type="ARBA" id="ARBA00004496"/>
    </source>
</evidence>
<evidence type="ECO:0000256" key="2">
    <source>
        <dbReference type="ARBA" id="ARBA00005628"/>
    </source>
</evidence>
<dbReference type="InterPro" id="IPR006543">
    <property type="entry name" value="Histidinol-phos"/>
</dbReference>
<dbReference type="GO" id="GO:0005737">
    <property type="term" value="C:cytoplasm"/>
    <property type="evidence" value="ECO:0007669"/>
    <property type="project" value="UniProtKB-SubCell"/>
</dbReference>
<reference evidence="8" key="1">
    <citation type="submission" date="2020-05" db="EMBL/GenBank/DDBJ databases">
        <authorList>
            <person name="Chiriac C."/>
            <person name="Salcher M."/>
            <person name="Ghai R."/>
            <person name="Kavagutti S V."/>
        </authorList>
    </citation>
    <scope>NUCLEOTIDE SEQUENCE</scope>
</reference>
<keyword evidence="4" id="KW-0479">Metal-binding</keyword>
<sequence length="194" mass="21042">MVAGGGFPLQKAVFLDRDGVINRSLVRGGKPFAPVRLEEFEILPGVPEALLRLRAAGFLNVVVTNQPDISTGKQRPEILAQMHSRLMAELAIDAIRVCPHVETDNCACRKPSPGMLLDAARDFRIDLGSSYMVGDRWRDVAAGQKAGCGCYFVDYGYAERRPEQPYIPVKSLVGAGDLILAGRAQATTNSQGRS</sequence>
<gene>
    <name evidence="8" type="ORF">UFOPK2598_00523</name>
</gene>
<dbReference type="AlphaFoldDB" id="A0A6J6PSU2"/>
<keyword evidence="5" id="KW-0378">Hydrolase</keyword>
<evidence type="ECO:0000313" key="8">
    <source>
        <dbReference type="EMBL" id="CAB4699628.1"/>
    </source>
</evidence>
<dbReference type="GO" id="GO:0046872">
    <property type="term" value="F:metal ion binding"/>
    <property type="evidence" value="ECO:0007669"/>
    <property type="project" value="UniProtKB-KW"/>
</dbReference>
<protein>
    <recommendedName>
        <fullName evidence="7">D,D-heptose 1,7-bisphosphate phosphatase</fullName>
    </recommendedName>
</protein>
<dbReference type="NCBIfam" id="TIGR01662">
    <property type="entry name" value="HAD-SF-IIIA"/>
    <property type="match status" value="1"/>
</dbReference>
<dbReference type="SUPFAM" id="SSF56784">
    <property type="entry name" value="HAD-like"/>
    <property type="match status" value="1"/>
</dbReference>
<dbReference type="NCBIfam" id="TIGR01656">
    <property type="entry name" value="Histidinol-ppas"/>
    <property type="match status" value="1"/>
</dbReference>